<dbReference type="InterPro" id="IPR015421">
    <property type="entry name" value="PyrdxlP-dep_Trfase_major"/>
</dbReference>
<dbReference type="GO" id="GO:0004015">
    <property type="term" value="F:adenosylmethionine-8-amino-7-oxononanoate transaminase activity"/>
    <property type="evidence" value="ECO:0007669"/>
    <property type="project" value="TreeGrafter"/>
</dbReference>
<dbReference type="PANTHER" id="PTHR42684:SF3">
    <property type="entry name" value="ADENOSYLMETHIONINE-8-AMINO-7-OXONONANOATE AMINOTRANSFERASE"/>
    <property type="match status" value="1"/>
</dbReference>
<sequence>MFPDLVTIAKGLTSAYLPLPGVIVVKLVWEVIEQISDELSSMGHGCNYSGNPLGANAGLANLEILEWENLTENVRDRRVSPVAISPSV</sequence>
<accession>A0A382U028</accession>
<evidence type="ECO:0000313" key="3">
    <source>
        <dbReference type="EMBL" id="SVD27312.1"/>
    </source>
</evidence>
<dbReference type="GO" id="GO:0009448">
    <property type="term" value="P:gamma-aminobutyric acid metabolic process"/>
    <property type="evidence" value="ECO:0007669"/>
    <property type="project" value="TreeGrafter"/>
</dbReference>
<keyword evidence="2" id="KW-0808">Transferase</keyword>
<dbReference type="EMBL" id="UINC01140267">
    <property type="protein sequence ID" value="SVD27312.1"/>
    <property type="molecule type" value="Genomic_DNA"/>
</dbReference>
<name>A0A382U028_9ZZZZ</name>
<dbReference type="GO" id="GO:0009102">
    <property type="term" value="P:biotin biosynthetic process"/>
    <property type="evidence" value="ECO:0007669"/>
    <property type="project" value="TreeGrafter"/>
</dbReference>
<reference evidence="3" key="1">
    <citation type="submission" date="2018-05" db="EMBL/GenBank/DDBJ databases">
        <authorList>
            <person name="Lanie J.A."/>
            <person name="Ng W.-L."/>
            <person name="Kazmierczak K.M."/>
            <person name="Andrzejewski T.M."/>
            <person name="Davidsen T.M."/>
            <person name="Wayne K.J."/>
            <person name="Tettelin H."/>
            <person name="Glass J.I."/>
            <person name="Rusch D."/>
            <person name="Podicherti R."/>
            <person name="Tsui H.-C.T."/>
            <person name="Winkler M.E."/>
        </authorList>
    </citation>
    <scope>NUCLEOTIDE SEQUENCE</scope>
</reference>
<dbReference type="AlphaFoldDB" id="A0A382U028"/>
<dbReference type="Pfam" id="PF00202">
    <property type="entry name" value="Aminotran_3"/>
    <property type="match status" value="1"/>
</dbReference>
<dbReference type="InterPro" id="IPR015424">
    <property type="entry name" value="PyrdxlP-dep_Trfase"/>
</dbReference>
<dbReference type="SUPFAM" id="SSF53383">
    <property type="entry name" value="PLP-dependent transferases"/>
    <property type="match status" value="1"/>
</dbReference>
<keyword evidence="1" id="KW-0032">Aminotransferase</keyword>
<dbReference type="GO" id="GO:0030170">
    <property type="term" value="F:pyridoxal phosphate binding"/>
    <property type="evidence" value="ECO:0007669"/>
    <property type="project" value="InterPro"/>
</dbReference>
<organism evidence="3">
    <name type="scientific">marine metagenome</name>
    <dbReference type="NCBI Taxonomy" id="408172"/>
    <lineage>
        <taxon>unclassified sequences</taxon>
        <taxon>metagenomes</taxon>
        <taxon>ecological metagenomes</taxon>
    </lineage>
</organism>
<dbReference type="InterPro" id="IPR005814">
    <property type="entry name" value="Aminotrans_3"/>
</dbReference>
<protein>
    <submittedName>
        <fullName evidence="3">Uncharacterized protein</fullName>
    </submittedName>
</protein>
<proteinExistence type="predicted"/>
<gene>
    <name evidence="3" type="ORF">METZ01_LOCUS380166</name>
</gene>
<evidence type="ECO:0000256" key="1">
    <source>
        <dbReference type="ARBA" id="ARBA00022576"/>
    </source>
</evidence>
<dbReference type="Gene3D" id="3.40.640.10">
    <property type="entry name" value="Type I PLP-dependent aspartate aminotransferase-like (Major domain)"/>
    <property type="match status" value="1"/>
</dbReference>
<evidence type="ECO:0000256" key="2">
    <source>
        <dbReference type="ARBA" id="ARBA00022679"/>
    </source>
</evidence>
<dbReference type="PANTHER" id="PTHR42684">
    <property type="entry name" value="ADENOSYLMETHIONINE-8-AMINO-7-OXONONANOATE AMINOTRANSFERASE"/>
    <property type="match status" value="1"/>
</dbReference>